<proteinExistence type="predicted"/>
<accession>A0A6G1IW49</accession>
<dbReference type="AlphaFoldDB" id="A0A6G1IW49"/>
<evidence type="ECO:0000313" key="1">
    <source>
        <dbReference type="EMBL" id="KAF2682477.1"/>
    </source>
</evidence>
<gene>
    <name evidence="1" type="ORF">K458DRAFT_59575</name>
</gene>
<name>A0A6G1IW49_9PLEO</name>
<dbReference type="EMBL" id="MU005587">
    <property type="protein sequence ID" value="KAF2682477.1"/>
    <property type="molecule type" value="Genomic_DNA"/>
</dbReference>
<sequence>MSHTHHPQRALPGIQTVGTLKACKTPQRLADAPFGVFPSQRSSIAAQATFRDGLRSAPCHNRKPHRSSLKCYTQGMRKDRTQRWRASRYDWGGSVTGVRGRHAIDAKSCRAGAVFDAEVARSSSTKKKAPVLGGGEETYHNFVMSISQLHLIKTRLFQDAGVFGALSTAFVVGLVASSEREGVIWKKSEKQETGHELLEDAMKDSSRAKISATFRGLRSHSASPTPWIKGAGLVANFPLCQFERWALRDDHGSH</sequence>
<reference evidence="1" key="1">
    <citation type="journal article" date="2020" name="Stud. Mycol.">
        <title>101 Dothideomycetes genomes: a test case for predicting lifestyles and emergence of pathogens.</title>
        <authorList>
            <person name="Haridas S."/>
            <person name="Albert R."/>
            <person name="Binder M."/>
            <person name="Bloem J."/>
            <person name="Labutti K."/>
            <person name="Salamov A."/>
            <person name="Andreopoulos B."/>
            <person name="Baker S."/>
            <person name="Barry K."/>
            <person name="Bills G."/>
            <person name="Bluhm B."/>
            <person name="Cannon C."/>
            <person name="Castanera R."/>
            <person name="Culley D."/>
            <person name="Daum C."/>
            <person name="Ezra D."/>
            <person name="Gonzalez J."/>
            <person name="Henrissat B."/>
            <person name="Kuo A."/>
            <person name="Liang C."/>
            <person name="Lipzen A."/>
            <person name="Lutzoni F."/>
            <person name="Magnuson J."/>
            <person name="Mondo S."/>
            <person name="Nolan M."/>
            <person name="Ohm R."/>
            <person name="Pangilinan J."/>
            <person name="Park H.-J."/>
            <person name="Ramirez L."/>
            <person name="Alfaro M."/>
            <person name="Sun H."/>
            <person name="Tritt A."/>
            <person name="Yoshinaga Y."/>
            <person name="Zwiers L.-H."/>
            <person name="Turgeon B."/>
            <person name="Goodwin S."/>
            <person name="Spatafora J."/>
            <person name="Crous P."/>
            <person name="Grigoriev I."/>
        </authorList>
    </citation>
    <scope>NUCLEOTIDE SEQUENCE</scope>
    <source>
        <strain evidence="1">CBS 122367</strain>
    </source>
</reference>
<keyword evidence="2" id="KW-1185">Reference proteome</keyword>
<organism evidence="1 2">
    <name type="scientific">Lentithecium fluviatile CBS 122367</name>
    <dbReference type="NCBI Taxonomy" id="1168545"/>
    <lineage>
        <taxon>Eukaryota</taxon>
        <taxon>Fungi</taxon>
        <taxon>Dikarya</taxon>
        <taxon>Ascomycota</taxon>
        <taxon>Pezizomycotina</taxon>
        <taxon>Dothideomycetes</taxon>
        <taxon>Pleosporomycetidae</taxon>
        <taxon>Pleosporales</taxon>
        <taxon>Massarineae</taxon>
        <taxon>Lentitheciaceae</taxon>
        <taxon>Lentithecium</taxon>
    </lineage>
</organism>
<evidence type="ECO:0000313" key="2">
    <source>
        <dbReference type="Proteomes" id="UP000799291"/>
    </source>
</evidence>
<dbReference type="Proteomes" id="UP000799291">
    <property type="component" value="Unassembled WGS sequence"/>
</dbReference>
<protein>
    <submittedName>
        <fullName evidence="1">Uncharacterized protein</fullName>
    </submittedName>
</protein>